<feature type="non-terminal residue" evidence="1">
    <location>
        <position position="1"/>
    </location>
</feature>
<sequence length="145" mass="17207">EKELLKKRKKNVGPKKERLQAELGNFFSDLESGYYINEANKIAQFVESELNKTDDNWSDKEKHKFITEVRSYVYSKWKELDKKIKIIRPNIGLNKSIKRDWESYLKNREKITNEVIIPNKQSIEILISGYIEHNGISFSLRDRVT</sequence>
<name>A0AAW4BLQ5_VIBAN</name>
<reference evidence="1" key="1">
    <citation type="journal article" date="2021" name="PeerJ">
        <title>Analysis of 44 Vibrio anguillarum genomes reveals high genetic diversity.</title>
        <authorList>
            <person name="Hansen M.J."/>
            <person name="Dalsgaard I."/>
        </authorList>
    </citation>
    <scope>NUCLEOTIDE SEQUENCE</scope>
    <source>
        <strain evidence="1">850617-1/1</strain>
    </source>
</reference>
<evidence type="ECO:0000313" key="2">
    <source>
        <dbReference type="Proteomes" id="UP000786185"/>
    </source>
</evidence>
<organism evidence="1 2">
    <name type="scientific">Vibrio anguillarum</name>
    <name type="common">Listonella anguillarum</name>
    <dbReference type="NCBI Taxonomy" id="55601"/>
    <lineage>
        <taxon>Bacteria</taxon>
        <taxon>Pseudomonadati</taxon>
        <taxon>Pseudomonadota</taxon>
        <taxon>Gammaproteobacteria</taxon>
        <taxon>Vibrionales</taxon>
        <taxon>Vibrionaceae</taxon>
        <taxon>Vibrio</taxon>
    </lineage>
</organism>
<comment type="caution">
    <text evidence="1">The sequence shown here is derived from an EMBL/GenBank/DDBJ whole genome shotgun (WGS) entry which is preliminary data.</text>
</comment>
<proteinExistence type="predicted"/>
<gene>
    <name evidence="1" type="ORF">ERJ77_26255</name>
</gene>
<accession>A0AAW4BLQ5</accession>
<evidence type="ECO:0008006" key="3">
    <source>
        <dbReference type="Google" id="ProtNLM"/>
    </source>
</evidence>
<dbReference type="EMBL" id="SCLC01001478">
    <property type="protein sequence ID" value="MBF4437922.1"/>
    <property type="molecule type" value="Genomic_DNA"/>
</dbReference>
<evidence type="ECO:0000313" key="1">
    <source>
        <dbReference type="EMBL" id="MBF4437922.1"/>
    </source>
</evidence>
<dbReference type="AlphaFoldDB" id="A0AAW4BLQ5"/>
<dbReference type="Proteomes" id="UP000786185">
    <property type="component" value="Unassembled WGS sequence"/>
</dbReference>
<protein>
    <recommendedName>
        <fullName evidence="3">Myb-like domain-containing protein</fullName>
    </recommendedName>
</protein>